<dbReference type="Proteomes" id="UP000007966">
    <property type="component" value="Chromosome"/>
</dbReference>
<name>Q6D488_PECAS</name>
<proteinExistence type="predicted"/>
<dbReference type="EMBL" id="BX950851">
    <property type="protein sequence ID" value="CAG75405.1"/>
    <property type="molecule type" value="Genomic_DNA"/>
</dbReference>
<dbReference type="HOGENOM" id="CLU_3028184_0_0_6"/>
<sequence>MIGLANTFTGYYIYSIQYSLQCLLTSHLPLRVIGAYCKVCLVKEKSYHIQDSEVF</sequence>
<evidence type="ECO:0000313" key="2">
    <source>
        <dbReference type="Proteomes" id="UP000007966"/>
    </source>
</evidence>
<organism evidence="1 2">
    <name type="scientific">Pectobacterium atrosepticum (strain SCRI 1043 / ATCC BAA-672)</name>
    <name type="common">Erwinia carotovora subsp. atroseptica</name>
    <dbReference type="NCBI Taxonomy" id="218491"/>
    <lineage>
        <taxon>Bacteria</taxon>
        <taxon>Pseudomonadati</taxon>
        <taxon>Pseudomonadota</taxon>
        <taxon>Gammaproteobacteria</taxon>
        <taxon>Enterobacterales</taxon>
        <taxon>Pectobacteriaceae</taxon>
        <taxon>Pectobacterium</taxon>
    </lineage>
</organism>
<keyword evidence="2" id="KW-1185">Reference proteome</keyword>
<evidence type="ECO:0000313" key="1">
    <source>
        <dbReference type="EMBL" id="CAG75405.1"/>
    </source>
</evidence>
<gene>
    <name evidence="1" type="ordered locus">ECA2505</name>
</gene>
<dbReference type="AlphaFoldDB" id="Q6D488"/>
<protein>
    <submittedName>
        <fullName evidence="1">Uncharacterized protein</fullName>
    </submittedName>
</protein>
<dbReference type="KEGG" id="eca:ECA2505"/>
<accession>Q6D488</accession>
<reference evidence="1" key="1">
    <citation type="submission" date="2004-02" db="EMBL/GenBank/DDBJ databases">
        <title>The genome sequence of the enterobacterial phytopathogen Erwinia carotovora subsp. atroseptica SCRI1043 and functional genomic identification of novel virulence factors.</title>
        <authorList>
            <person name="Bell K.S."/>
            <person name="Sebaihia M."/>
            <person name="Pritchard L."/>
            <person name="Holden M."/>
            <person name="Hyman L.J."/>
            <person name="Holeva M.C."/>
            <person name="Thomson N.R."/>
            <person name="Bentley S.D."/>
            <person name="Churcher C."/>
            <person name="Mungall K."/>
            <person name="Atkin R."/>
            <person name="Bason N."/>
            <person name="Brooks K."/>
            <person name="Chillingworth T."/>
            <person name="Clark K."/>
            <person name="Doggett J."/>
            <person name="Fraser A."/>
            <person name="Hance Z."/>
            <person name="Hauser H."/>
            <person name="Jagels K."/>
            <person name="Moule S."/>
            <person name="Norbertczak H."/>
            <person name="Ormond D."/>
            <person name="Price C."/>
            <person name="Quail M.A."/>
            <person name="Sanders M."/>
            <person name="Walker D."/>
            <person name="Whitehead S."/>
            <person name="Salmond G.P.C."/>
            <person name="Birch P.R.J."/>
            <person name="Barrell B.G."/>
            <person name="Parkhill J."/>
            <person name="Toth I.K."/>
        </authorList>
    </citation>
    <scope>NUCLEOTIDE SEQUENCE</scope>
    <source>
        <strain evidence="1">SCRI1043</strain>
    </source>
</reference>